<comment type="caution">
    <text evidence="2">The sequence shown here is derived from an EMBL/GenBank/DDBJ whole genome shotgun (WGS) entry which is preliminary data.</text>
</comment>
<keyword evidence="2" id="KW-0808">Transferase</keyword>
<evidence type="ECO:0000313" key="2">
    <source>
        <dbReference type="EMBL" id="TQQ81117.1"/>
    </source>
</evidence>
<dbReference type="Pfam" id="PF08241">
    <property type="entry name" value="Methyltransf_11"/>
    <property type="match status" value="1"/>
</dbReference>
<dbReference type="AlphaFoldDB" id="A0A8J8PBR7"/>
<reference evidence="2" key="1">
    <citation type="submission" date="2019-02" db="EMBL/GenBank/DDBJ databases">
        <title>Halonotius sp. a new haloarchaeum isolated from saline soil.</title>
        <authorList>
            <person name="Duran-Viseras A."/>
            <person name="Sanchez-Porro C."/>
            <person name="Ventosa A."/>
        </authorList>
    </citation>
    <scope>NUCLEOTIDE SEQUENCE</scope>
    <source>
        <strain evidence="2">F15B</strain>
    </source>
</reference>
<dbReference type="InterPro" id="IPR029063">
    <property type="entry name" value="SAM-dependent_MTases_sf"/>
</dbReference>
<dbReference type="GO" id="GO:0008757">
    <property type="term" value="F:S-adenosylmethionine-dependent methyltransferase activity"/>
    <property type="evidence" value="ECO:0007669"/>
    <property type="project" value="InterPro"/>
</dbReference>
<dbReference type="SUPFAM" id="SSF53335">
    <property type="entry name" value="S-adenosyl-L-methionine-dependent methyltransferases"/>
    <property type="match status" value="1"/>
</dbReference>
<dbReference type="Proteomes" id="UP000705823">
    <property type="component" value="Unassembled WGS sequence"/>
</dbReference>
<dbReference type="InterPro" id="IPR013216">
    <property type="entry name" value="Methyltransf_11"/>
</dbReference>
<feature type="domain" description="Methyltransferase type 11" evidence="1">
    <location>
        <begin position="38"/>
        <end position="80"/>
    </location>
</feature>
<dbReference type="RefSeq" id="WP_142979679.1">
    <property type="nucleotide sequence ID" value="NZ_RKLU01000003.1"/>
</dbReference>
<keyword evidence="2" id="KW-0489">Methyltransferase</keyword>
<evidence type="ECO:0000259" key="1">
    <source>
        <dbReference type="Pfam" id="PF08241"/>
    </source>
</evidence>
<keyword evidence="3" id="KW-1185">Reference proteome</keyword>
<protein>
    <submittedName>
        <fullName evidence="2">Class I SAM-dependent methyltransferase</fullName>
    </submittedName>
</protein>
<name>A0A8J8PBR7_9EURY</name>
<dbReference type="EMBL" id="RKLU01000003">
    <property type="protein sequence ID" value="TQQ81117.1"/>
    <property type="molecule type" value="Genomic_DNA"/>
</dbReference>
<sequence length="163" mass="19184">MKKLNLGSGRDYREGWMNVDINPEFDPDMVIDLEESNWDLPTDEYDVVLVDNVFEHIDPRKRPVFLTECHRVCHPDGEVVMRWPTPGFGGGWDVTHYSIPSWEWPEHTNHKDAWEIVQTDFNYNRLGWLLPDRIANQLMWLGIRTVLGVELTITPSGEYEETW</sequence>
<gene>
    <name evidence="2" type="ORF">EGH24_08235</name>
</gene>
<evidence type="ECO:0000313" key="3">
    <source>
        <dbReference type="Proteomes" id="UP000705823"/>
    </source>
</evidence>
<organism evidence="2 3">
    <name type="scientific">Halonotius terrestris</name>
    <dbReference type="NCBI Taxonomy" id="2487750"/>
    <lineage>
        <taxon>Archaea</taxon>
        <taxon>Methanobacteriati</taxon>
        <taxon>Methanobacteriota</taxon>
        <taxon>Stenosarchaea group</taxon>
        <taxon>Halobacteria</taxon>
        <taxon>Halobacteriales</taxon>
        <taxon>Haloferacaceae</taxon>
        <taxon>Halonotius</taxon>
    </lineage>
</organism>
<proteinExistence type="predicted"/>
<dbReference type="GO" id="GO:0032259">
    <property type="term" value="P:methylation"/>
    <property type="evidence" value="ECO:0007669"/>
    <property type="project" value="UniProtKB-KW"/>
</dbReference>
<accession>A0A8J8PBR7</accession>
<dbReference type="OrthoDB" id="297814at2157"/>
<dbReference type="Gene3D" id="3.40.50.150">
    <property type="entry name" value="Vaccinia Virus protein VP39"/>
    <property type="match status" value="1"/>
</dbReference>